<protein>
    <submittedName>
        <fullName evidence="1">Uncharacterized protein</fullName>
    </submittedName>
</protein>
<name>A0A0E9SAQ2_ANGAN</name>
<sequence length="42" mass="4631">MSHSGELSQAVTTQTQDRIGKLLHLLGVRQQNGLGFFPACYK</sequence>
<proteinExistence type="predicted"/>
<evidence type="ECO:0000313" key="1">
    <source>
        <dbReference type="EMBL" id="JAH37608.1"/>
    </source>
</evidence>
<organism evidence="1">
    <name type="scientific">Anguilla anguilla</name>
    <name type="common">European freshwater eel</name>
    <name type="synonym">Muraena anguilla</name>
    <dbReference type="NCBI Taxonomy" id="7936"/>
    <lineage>
        <taxon>Eukaryota</taxon>
        <taxon>Metazoa</taxon>
        <taxon>Chordata</taxon>
        <taxon>Craniata</taxon>
        <taxon>Vertebrata</taxon>
        <taxon>Euteleostomi</taxon>
        <taxon>Actinopterygii</taxon>
        <taxon>Neopterygii</taxon>
        <taxon>Teleostei</taxon>
        <taxon>Anguilliformes</taxon>
        <taxon>Anguillidae</taxon>
        <taxon>Anguilla</taxon>
    </lineage>
</organism>
<reference evidence="1" key="2">
    <citation type="journal article" date="2015" name="Fish Shellfish Immunol.">
        <title>Early steps in the European eel (Anguilla anguilla)-Vibrio vulnificus interaction in the gills: Role of the RtxA13 toxin.</title>
        <authorList>
            <person name="Callol A."/>
            <person name="Pajuelo D."/>
            <person name="Ebbesson L."/>
            <person name="Teles M."/>
            <person name="MacKenzie S."/>
            <person name="Amaro C."/>
        </authorList>
    </citation>
    <scope>NUCLEOTIDE SEQUENCE</scope>
</reference>
<dbReference type="AlphaFoldDB" id="A0A0E9SAQ2"/>
<dbReference type="EMBL" id="GBXM01070969">
    <property type="protein sequence ID" value="JAH37608.1"/>
    <property type="molecule type" value="Transcribed_RNA"/>
</dbReference>
<accession>A0A0E9SAQ2</accession>
<reference evidence="1" key="1">
    <citation type="submission" date="2014-11" db="EMBL/GenBank/DDBJ databases">
        <authorList>
            <person name="Amaro Gonzalez C."/>
        </authorList>
    </citation>
    <scope>NUCLEOTIDE SEQUENCE</scope>
</reference>